<evidence type="ECO:0000256" key="5">
    <source>
        <dbReference type="ARBA" id="ARBA00023136"/>
    </source>
</evidence>
<dbReference type="InterPro" id="IPR052222">
    <property type="entry name" value="DESIGUAL"/>
</dbReference>
<keyword evidence="3" id="KW-0732">Signal</keyword>
<accession>A0A8X8ZKP1</accession>
<dbReference type="PANTHER" id="PTHR31769">
    <property type="entry name" value="OS07G0462200 PROTEIN-RELATED"/>
    <property type="match status" value="1"/>
</dbReference>
<evidence type="ECO:0000313" key="8">
    <source>
        <dbReference type="EMBL" id="KAG6408236.1"/>
    </source>
</evidence>
<reference evidence="8" key="2">
    <citation type="submission" date="2020-08" db="EMBL/GenBank/DDBJ databases">
        <title>Plant Genome Project.</title>
        <authorList>
            <person name="Zhang R.-G."/>
        </authorList>
    </citation>
    <scope>NUCLEOTIDE SEQUENCE</scope>
    <source>
        <strain evidence="8">Huo1</strain>
        <tissue evidence="8">Leaf</tissue>
    </source>
</reference>
<proteinExistence type="inferred from homology"/>
<comment type="caution">
    <text evidence="8">The sequence shown here is derived from an EMBL/GenBank/DDBJ whole genome shotgun (WGS) entry which is preliminary data.</text>
</comment>
<feature type="transmembrane region" description="Helical" evidence="7">
    <location>
        <begin position="71"/>
        <end position="94"/>
    </location>
</feature>
<evidence type="ECO:0000256" key="6">
    <source>
        <dbReference type="ARBA" id="ARBA00029467"/>
    </source>
</evidence>
<evidence type="ECO:0000256" key="2">
    <source>
        <dbReference type="ARBA" id="ARBA00022692"/>
    </source>
</evidence>
<keyword evidence="2 7" id="KW-0812">Transmembrane</keyword>
<protein>
    <submittedName>
        <fullName evidence="8">Uncharacterized protein</fullName>
    </submittedName>
</protein>
<gene>
    <name evidence="8" type="ORF">SASPL_131240</name>
</gene>
<keyword evidence="9" id="KW-1185">Reference proteome</keyword>
<keyword evidence="5 7" id="KW-0472">Membrane</keyword>
<comment type="similarity">
    <text evidence="6">Belongs to the DESIGUAL family.</text>
</comment>
<evidence type="ECO:0000313" key="9">
    <source>
        <dbReference type="Proteomes" id="UP000298416"/>
    </source>
</evidence>
<evidence type="ECO:0000256" key="1">
    <source>
        <dbReference type="ARBA" id="ARBA00004127"/>
    </source>
</evidence>
<evidence type="ECO:0000256" key="7">
    <source>
        <dbReference type="SAM" id="Phobius"/>
    </source>
</evidence>
<comment type="subcellular location">
    <subcellularLocation>
        <location evidence="1">Endomembrane system</location>
        <topology evidence="1">Multi-pass membrane protein</topology>
    </subcellularLocation>
</comment>
<dbReference type="Proteomes" id="UP000298416">
    <property type="component" value="Unassembled WGS sequence"/>
</dbReference>
<feature type="transmembrane region" description="Helical" evidence="7">
    <location>
        <begin position="159"/>
        <end position="181"/>
    </location>
</feature>
<evidence type="ECO:0000256" key="3">
    <source>
        <dbReference type="ARBA" id="ARBA00022729"/>
    </source>
</evidence>
<evidence type="ECO:0000256" key="4">
    <source>
        <dbReference type="ARBA" id="ARBA00022989"/>
    </source>
</evidence>
<sequence>MKMYTTLAPNSNSIPPMLHFHMKSLKQYSIILFFSATALISSALCFAAEFKKSKKNDLRFNEMLCHLPQSSVFGLGIAALISLTLSQIIGTFFISRKLHSSHNKSTVKKRLSFSCILMALSWMSFVVAAVLIGGATSMSRSQPFGEGWLDGECYLVKDGVYVGSALLGLAALGLTLGSAAIEMSRRQAEEDRKVHAQVDECVEIYH</sequence>
<name>A0A8X8ZKP1_SALSN</name>
<reference evidence="8" key="1">
    <citation type="submission" date="2018-01" db="EMBL/GenBank/DDBJ databases">
        <authorList>
            <person name="Mao J.F."/>
        </authorList>
    </citation>
    <scope>NUCLEOTIDE SEQUENCE</scope>
    <source>
        <strain evidence="8">Huo1</strain>
        <tissue evidence="8">Leaf</tissue>
    </source>
</reference>
<dbReference type="GO" id="GO:0012505">
    <property type="term" value="C:endomembrane system"/>
    <property type="evidence" value="ECO:0007669"/>
    <property type="project" value="UniProtKB-SubCell"/>
</dbReference>
<dbReference type="InterPro" id="IPR009606">
    <property type="entry name" value="DEAL/Modifying_wall_lignin1/2"/>
</dbReference>
<dbReference type="Pfam" id="PF06749">
    <property type="entry name" value="DUF1218"/>
    <property type="match status" value="1"/>
</dbReference>
<dbReference type="EMBL" id="PNBA02000011">
    <property type="protein sequence ID" value="KAG6408236.1"/>
    <property type="molecule type" value="Genomic_DNA"/>
</dbReference>
<feature type="transmembrane region" description="Helical" evidence="7">
    <location>
        <begin position="115"/>
        <end position="139"/>
    </location>
</feature>
<dbReference type="AlphaFoldDB" id="A0A8X8ZKP1"/>
<keyword evidence="4 7" id="KW-1133">Transmembrane helix</keyword>
<organism evidence="8">
    <name type="scientific">Salvia splendens</name>
    <name type="common">Scarlet sage</name>
    <dbReference type="NCBI Taxonomy" id="180675"/>
    <lineage>
        <taxon>Eukaryota</taxon>
        <taxon>Viridiplantae</taxon>
        <taxon>Streptophyta</taxon>
        <taxon>Embryophyta</taxon>
        <taxon>Tracheophyta</taxon>
        <taxon>Spermatophyta</taxon>
        <taxon>Magnoliopsida</taxon>
        <taxon>eudicotyledons</taxon>
        <taxon>Gunneridae</taxon>
        <taxon>Pentapetalae</taxon>
        <taxon>asterids</taxon>
        <taxon>lamiids</taxon>
        <taxon>Lamiales</taxon>
        <taxon>Lamiaceae</taxon>
        <taxon>Nepetoideae</taxon>
        <taxon>Mentheae</taxon>
        <taxon>Salviinae</taxon>
        <taxon>Salvia</taxon>
        <taxon>Salvia subgen. Calosphace</taxon>
        <taxon>core Calosphace</taxon>
    </lineage>
</organism>